<dbReference type="EMBL" id="JAAIUW010000006">
    <property type="protein sequence ID" value="KAF7828300.1"/>
    <property type="molecule type" value="Genomic_DNA"/>
</dbReference>
<sequence>MTLDQIRPGDVAFSVAVTIHTDKLLSFFCRN</sequence>
<evidence type="ECO:0000313" key="2">
    <source>
        <dbReference type="Proteomes" id="UP000634136"/>
    </source>
</evidence>
<reference evidence="1" key="1">
    <citation type="submission" date="2020-09" db="EMBL/GenBank/DDBJ databases">
        <title>Genome-Enabled Discovery of Anthraquinone Biosynthesis in Senna tora.</title>
        <authorList>
            <person name="Kang S.-H."/>
            <person name="Pandey R.P."/>
            <person name="Lee C.-M."/>
            <person name="Sim J.-S."/>
            <person name="Jeong J.-T."/>
            <person name="Choi B.-S."/>
            <person name="Jung M."/>
            <person name="Ginzburg D."/>
            <person name="Zhao K."/>
            <person name="Won S.Y."/>
            <person name="Oh T.-J."/>
            <person name="Yu Y."/>
            <person name="Kim N.-H."/>
            <person name="Lee O.R."/>
            <person name="Lee T.-H."/>
            <person name="Bashyal P."/>
            <person name="Kim T.-S."/>
            <person name="Lee W.-H."/>
            <person name="Kawkins C."/>
            <person name="Kim C.-K."/>
            <person name="Kim J.S."/>
            <person name="Ahn B.O."/>
            <person name="Rhee S.Y."/>
            <person name="Sohng J.K."/>
        </authorList>
    </citation>
    <scope>NUCLEOTIDE SEQUENCE</scope>
    <source>
        <tissue evidence="1">Leaf</tissue>
    </source>
</reference>
<protein>
    <submittedName>
        <fullName evidence="1">Uncharacterized protein</fullName>
    </submittedName>
</protein>
<accession>A0A834TTJ9</accession>
<keyword evidence="2" id="KW-1185">Reference proteome</keyword>
<comment type="caution">
    <text evidence="1">The sequence shown here is derived from an EMBL/GenBank/DDBJ whole genome shotgun (WGS) entry which is preliminary data.</text>
</comment>
<proteinExistence type="predicted"/>
<evidence type="ECO:0000313" key="1">
    <source>
        <dbReference type="EMBL" id="KAF7828300.1"/>
    </source>
</evidence>
<gene>
    <name evidence="1" type="ORF">G2W53_019464</name>
</gene>
<organism evidence="1 2">
    <name type="scientific">Senna tora</name>
    <dbReference type="NCBI Taxonomy" id="362788"/>
    <lineage>
        <taxon>Eukaryota</taxon>
        <taxon>Viridiplantae</taxon>
        <taxon>Streptophyta</taxon>
        <taxon>Embryophyta</taxon>
        <taxon>Tracheophyta</taxon>
        <taxon>Spermatophyta</taxon>
        <taxon>Magnoliopsida</taxon>
        <taxon>eudicotyledons</taxon>
        <taxon>Gunneridae</taxon>
        <taxon>Pentapetalae</taxon>
        <taxon>rosids</taxon>
        <taxon>fabids</taxon>
        <taxon>Fabales</taxon>
        <taxon>Fabaceae</taxon>
        <taxon>Caesalpinioideae</taxon>
        <taxon>Cassia clade</taxon>
        <taxon>Senna</taxon>
    </lineage>
</organism>
<dbReference type="AlphaFoldDB" id="A0A834TTJ9"/>
<dbReference type="Proteomes" id="UP000634136">
    <property type="component" value="Unassembled WGS sequence"/>
</dbReference>
<name>A0A834TTJ9_9FABA</name>